<comment type="caution">
    <text evidence="2">The sequence shown here is derived from an EMBL/GenBank/DDBJ whole genome shotgun (WGS) entry which is preliminary data.</text>
</comment>
<sequence>MSFCTGLPADASGAEAVPETNRWGAACAGGTNAPDTRTATAASPPIRRPALLGNPTVFPSVDDDKDEQRLATPTDKFRAPNECNTHEGNAHSYKAEDEAKAPFRRVERAPLSGLGTLPESACQLPTPRHLHLLRLAHREPQQPEGR</sequence>
<gene>
    <name evidence="2" type="ORF">Aph01nite_60260</name>
</gene>
<evidence type="ECO:0000256" key="1">
    <source>
        <dbReference type="SAM" id="MobiDB-lite"/>
    </source>
</evidence>
<evidence type="ECO:0000313" key="3">
    <source>
        <dbReference type="Proteomes" id="UP000640052"/>
    </source>
</evidence>
<feature type="region of interest" description="Disordered" evidence="1">
    <location>
        <begin position="24"/>
        <end position="101"/>
    </location>
</feature>
<dbReference type="Proteomes" id="UP000640052">
    <property type="component" value="Unassembled WGS sequence"/>
</dbReference>
<proteinExistence type="predicted"/>
<evidence type="ECO:0000313" key="2">
    <source>
        <dbReference type="EMBL" id="GIH27716.1"/>
    </source>
</evidence>
<dbReference type="EMBL" id="BOOA01000062">
    <property type="protein sequence ID" value="GIH27716.1"/>
    <property type="molecule type" value="Genomic_DNA"/>
</dbReference>
<protein>
    <submittedName>
        <fullName evidence="2">Uncharacterized protein</fullName>
    </submittedName>
</protein>
<dbReference type="AlphaFoldDB" id="A0A919QF52"/>
<keyword evidence="3" id="KW-1185">Reference proteome</keyword>
<organism evidence="2 3">
    <name type="scientific">Acrocarpospora phusangensis</name>
    <dbReference type="NCBI Taxonomy" id="1070424"/>
    <lineage>
        <taxon>Bacteria</taxon>
        <taxon>Bacillati</taxon>
        <taxon>Actinomycetota</taxon>
        <taxon>Actinomycetes</taxon>
        <taxon>Streptosporangiales</taxon>
        <taxon>Streptosporangiaceae</taxon>
        <taxon>Acrocarpospora</taxon>
    </lineage>
</organism>
<feature type="compositionally biased region" description="Basic and acidic residues" evidence="1">
    <location>
        <begin position="75"/>
        <end position="101"/>
    </location>
</feature>
<name>A0A919QF52_9ACTN</name>
<reference evidence="2" key="1">
    <citation type="submission" date="2021-01" db="EMBL/GenBank/DDBJ databases">
        <title>Whole genome shotgun sequence of Acrocarpospora phusangensis NBRC 108782.</title>
        <authorList>
            <person name="Komaki H."/>
            <person name="Tamura T."/>
        </authorList>
    </citation>
    <scope>NUCLEOTIDE SEQUENCE</scope>
    <source>
        <strain evidence="2">NBRC 108782</strain>
    </source>
</reference>
<accession>A0A919QF52</accession>